<protein>
    <submittedName>
        <fullName evidence="2">Uncharacterized protein</fullName>
    </submittedName>
</protein>
<feature type="signal peptide" evidence="1">
    <location>
        <begin position="1"/>
        <end position="26"/>
    </location>
</feature>
<accession>A0A0Q3X8U3</accession>
<dbReference type="EMBL" id="LMAW01000092">
    <property type="protein sequence ID" value="KQL60826.1"/>
    <property type="molecule type" value="Genomic_DNA"/>
</dbReference>
<reference evidence="2 3" key="1">
    <citation type="submission" date="2015-10" db="EMBL/GenBank/DDBJ databases">
        <authorList>
            <person name="Gilbert D.G."/>
        </authorList>
    </citation>
    <scope>NUCLEOTIDE SEQUENCE [LARGE SCALE GENOMIC DNA]</scope>
    <source>
        <strain evidence="2">FVVF132</strain>
    </source>
</reference>
<comment type="caution">
    <text evidence="2">The sequence shown here is derived from an EMBL/GenBank/DDBJ whole genome shotgun (WGS) entry which is preliminary data.</text>
</comment>
<keyword evidence="1" id="KW-0732">Signal</keyword>
<feature type="chain" id="PRO_5006209533" evidence="1">
    <location>
        <begin position="27"/>
        <end position="190"/>
    </location>
</feature>
<evidence type="ECO:0000313" key="2">
    <source>
        <dbReference type="EMBL" id="KQL60826.1"/>
    </source>
</evidence>
<gene>
    <name evidence="2" type="ORF">AAES_05061</name>
</gene>
<organism evidence="2 3">
    <name type="scientific">Amazona aestiva</name>
    <name type="common">Blue-fronted Amazon parrot</name>
    <dbReference type="NCBI Taxonomy" id="12930"/>
    <lineage>
        <taxon>Eukaryota</taxon>
        <taxon>Metazoa</taxon>
        <taxon>Chordata</taxon>
        <taxon>Craniata</taxon>
        <taxon>Vertebrata</taxon>
        <taxon>Euteleostomi</taxon>
        <taxon>Archelosauria</taxon>
        <taxon>Archosauria</taxon>
        <taxon>Dinosauria</taxon>
        <taxon>Saurischia</taxon>
        <taxon>Theropoda</taxon>
        <taxon>Coelurosauria</taxon>
        <taxon>Aves</taxon>
        <taxon>Neognathae</taxon>
        <taxon>Neoaves</taxon>
        <taxon>Telluraves</taxon>
        <taxon>Australaves</taxon>
        <taxon>Psittaciformes</taxon>
        <taxon>Psittacidae</taxon>
        <taxon>Amazona</taxon>
    </lineage>
</organism>
<proteinExistence type="predicted"/>
<dbReference type="Proteomes" id="UP000051836">
    <property type="component" value="Unassembled WGS sequence"/>
</dbReference>
<keyword evidence="3" id="KW-1185">Reference proteome</keyword>
<name>A0A0Q3X8U3_AMAAE</name>
<evidence type="ECO:0000256" key="1">
    <source>
        <dbReference type="SAM" id="SignalP"/>
    </source>
</evidence>
<sequence length="190" mass="20996">MQQPGGGDGSFLLLPLLLLLRAGSRAELADATQDSGSVCKHIRKGHLWTVLTLKMWKFNGLDRIYASVQAVFKCLAKHAIPIVQLESGDIDRLNNFGVTPDKQIIIQDSNLELSLLRQAWQTEGVEFRLMRASPSFSAANMCLLVLLDIPRRLPDDMYGNSGEVNGTSGTILKILIYIGTSGQFCFQNLF</sequence>
<dbReference type="AlphaFoldDB" id="A0A0Q3X8U3"/>
<evidence type="ECO:0000313" key="3">
    <source>
        <dbReference type="Proteomes" id="UP000051836"/>
    </source>
</evidence>